<evidence type="ECO:0000256" key="7">
    <source>
        <dbReference type="ARBA" id="ARBA00025213"/>
    </source>
</evidence>
<name>A0A8J0QM12_XENTR</name>
<feature type="compositionally biased region" description="Acidic residues" evidence="10">
    <location>
        <begin position="111"/>
        <end position="127"/>
    </location>
</feature>
<dbReference type="InterPro" id="IPR045346">
    <property type="entry name" value="Ermin"/>
</dbReference>
<dbReference type="KEGG" id="xtr:100489730"/>
<feature type="region of interest" description="Disordered" evidence="10">
    <location>
        <begin position="48"/>
        <end position="148"/>
    </location>
</feature>
<dbReference type="GO" id="GO:0043025">
    <property type="term" value="C:neuronal cell body"/>
    <property type="evidence" value="ECO:0000318"/>
    <property type="project" value="GO_Central"/>
</dbReference>
<dbReference type="GO" id="GO:0005938">
    <property type="term" value="C:cell cortex"/>
    <property type="evidence" value="ECO:0000318"/>
    <property type="project" value="GO_Central"/>
</dbReference>
<dbReference type="GO" id="GO:0031344">
    <property type="term" value="P:regulation of cell projection organization"/>
    <property type="evidence" value="ECO:0000318"/>
    <property type="project" value="GO_Central"/>
</dbReference>
<dbReference type="AGR" id="Xenbase:XB-GENE-22068384"/>
<keyword evidence="3" id="KW-0963">Cytoplasm</keyword>
<dbReference type="PANTHER" id="PTHR47137">
    <property type="entry name" value="ERMIN"/>
    <property type="match status" value="1"/>
</dbReference>
<dbReference type="GO" id="GO:0007015">
    <property type="term" value="P:actin filament organization"/>
    <property type="evidence" value="ECO:0000318"/>
    <property type="project" value="GO_Central"/>
</dbReference>
<evidence type="ECO:0000256" key="8">
    <source>
        <dbReference type="ARBA" id="ARBA00026168"/>
    </source>
</evidence>
<feature type="compositionally biased region" description="Basic and acidic residues" evidence="10">
    <location>
        <begin position="172"/>
        <end position="181"/>
    </location>
</feature>
<comment type="function">
    <text evidence="7">Plays a role in cytoskeletal rearrangements during the late wrapping and/or compaction phases of myelinogenesis as well as in maintenance and stability of myelin sheath in the adult. May play an important role in late-stage oligodendroglia maturation, myelin/Ranvier node formation during CNS development, and in the maintenance and plasticity of related structures in the mature CNS.</text>
</comment>
<evidence type="ECO:0000256" key="4">
    <source>
        <dbReference type="ARBA" id="ARBA00022553"/>
    </source>
</evidence>
<dbReference type="Xenbase" id="XB-GENE-22068384">
    <property type="gene designation" value="ermn"/>
</dbReference>
<dbReference type="GeneID" id="100489730"/>
<dbReference type="GO" id="GO:0030175">
    <property type="term" value="C:filopodium"/>
    <property type="evidence" value="ECO:0000318"/>
    <property type="project" value="GO_Central"/>
</dbReference>
<feature type="compositionally biased region" description="Basic and acidic residues" evidence="10">
    <location>
        <begin position="63"/>
        <end position="76"/>
    </location>
</feature>
<dbReference type="GO" id="GO:0001763">
    <property type="term" value="P:morphogenesis of a branching structure"/>
    <property type="evidence" value="ECO:0000318"/>
    <property type="project" value="GO_Central"/>
</dbReference>
<dbReference type="Pfam" id="PF20491">
    <property type="entry name" value="Ermin"/>
    <property type="match status" value="1"/>
</dbReference>
<dbReference type="SUPFAM" id="SSF48678">
    <property type="entry name" value="Moesin tail domain"/>
    <property type="match status" value="1"/>
</dbReference>
<evidence type="ECO:0000256" key="3">
    <source>
        <dbReference type="ARBA" id="ARBA00022490"/>
    </source>
</evidence>
<evidence type="ECO:0000256" key="9">
    <source>
        <dbReference type="ARBA" id="ARBA00031224"/>
    </source>
</evidence>
<organism evidence="11 12">
    <name type="scientific">Xenopus tropicalis</name>
    <name type="common">Western clawed frog</name>
    <name type="synonym">Silurana tropicalis</name>
    <dbReference type="NCBI Taxonomy" id="8364"/>
    <lineage>
        <taxon>Eukaryota</taxon>
        <taxon>Metazoa</taxon>
        <taxon>Chordata</taxon>
        <taxon>Craniata</taxon>
        <taxon>Vertebrata</taxon>
        <taxon>Euteleostomi</taxon>
        <taxon>Amphibia</taxon>
        <taxon>Batrachia</taxon>
        <taxon>Anura</taxon>
        <taxon>Pipoidea</taxon>
        <taxon>Pipidae</taxon>
        <taxon>Xenopodinae</taxon>
        <taxon>Xenopus</taxon>
        <taxon>Silurana</taxon>
    </lineage>
</organism>
<evidence type="ECO:0000313" key="13">
    <source>
        <dbReference type="Xenbase" id="XB-GENE-22068384"/>
    </source>
</evidence>
<keyword evidence="11" id="KW-1185">Reference proteome</keyword>
<dbReference type="GO" id="GO:0033270">
    <property type="term" value="C:paranode region of axon"/>
    <property type="evidence" value="ECO:0000318"/>
    <property type="project" value="GO_Central"/>
</dbReference>
<evidence type="ECO:0000313" key="12">
    <source>
        <dbReference type="RefSeq" id="XP_002933329.2"/>
    </source>
</evidence>
<comment type="subcellular location">
    <subcellularLocation>
        <location evidence="1">Cytoplasm</location>
        <location evidence="1">Cytoskeleton</location>
    </subcellularLocation>
</comment>
<dbReference type="AlphaFoldDB" id="A0A8J0QM12"/>
<dbReference type="OMA" id="CGTLGCD"/>
<evidence type="ECO:0000256" key="6">
    <source>
        <dbReference type="ARBA" id="ARBA00023212"/>
    </source>
</evidence>
<gene>
    <name evidence="12 13" type="primary">ermn</name>
</gene>
<dbReference type="GO" id="GO:0051015">
    <property type="term" value="F:actin filament binding"/>
    <property type="evidence" value="ECO:0000318"/>
    <property type="project" value="GO_Central"/>
</dbReference>
<keyword evidence="5" id="KW-0009">Actin-binding</keyword>
<evidence type="ECO:0000256" key="5">
    <source>
        <dbReference type="ARBA" id="ARBA00023203"/>
    </source>
</evidence>
<proteinExistence type="predicted"/>
<feature type="compositionally biased region" description="Polar residues" evidence="10">
    <location>
        <begin position="48"/>
        <end position="61"/>
    </location>
</feature>
<dbReference type="GO" id="GO:0008360">
    <property type="term" value="P:regulation of cell shape"/>
    <property type="evidence" value="ECO:0000318"/>
    <property type="project" value="GO_Central"/>
</dbReference>
<dbReference type="OrthoDB" id="9947518at2759"/>
<dbReference type="InterPro" id="IPR008954">
    <property type="entry name" value="Moesin_tail_sf"/>
</dbReference>
<evidence type="ECO:0000256" key="2">
    <source>
        <dbReference type="ARBA" id="ARBA00011216"/>
    </source>
</evidence>
<dbReference type="CTD" id="57471"/>
<protein>
    <recommendedName>
        <fullName evidence="8">Ermin</fullName>
    </recommendedName>
    <alternativeName>
        <fullName evidence="9">Juxtanodin</fullName>
    </alternativeName>
</protein>
<evidence type="ECO:0000256" key="1">
    <source>
        <dbReference type="ARBA" id="ARBA00004245"/>
    </source>
</evidence>
<evidence type="ECO:0000313" key="11">
    <source>
        <dbReference type="Proteomes" id="UP000008143"/>
    </source>
</evidence>
<feature type="region of interest" description="Disordered" evidence="10">
    <location>
        <begin position="160"/>
        <end position="220"/>
    </location>
</feature>
<sequence length="251" mass="27958">MADETWIPEHNGDLPLEVRQVQITDIIDEMAAPAEDILCGTLGCDSGTTDPVGEQQQTQWENRGLDNKEEEAKDVEIGVENTKLGDPAEVSTSHSIEGAEEITGEPRLELESEEDNIPMGEEPGDTEFAERCSSPLSQQPETPDLLPTEKAEKLSACQMIEVEEEELASTGHSKENGKESFYDEQENGSKYFLSLSPTGSQQDPSEGPPNSANRPDIFRHSYSRYDTVSYRKIRKGNTKQRIDEFESMMNL</sequence>
<reference evidence="12" key="1">
    <citation type="submission" date="2025-08" db="UniProtKB">
        <authorList>
            <consortium name="RefSeq"/>
        </authorList>
    </citation>
    <scope>IDENTIFICATION</scope>
    <source>
        <strain evidence="12">Nigerian</strain>
        <tissue evidence="12">Liver and blood</tissue>
    </source>
</reference>
<dbReference type="PANTHER" id="PTHR47137:SF1">
    <property type="entry name" value="ERMIN"/>
    <property type="match status" value="1"/>
</dbReference>
<dbReference type="GO" id="GO:0033269">
    <property type="term" value="C:internode region of axon"/>
    <property type="evidence" value="ECO:0000318"/>
    <property type="project" value="GO_Central"/>
</dbReference>
<accession>A0A8J0QM12</accession>
<dbReference type="GO" id="GO:0005856">
    <property type="term" value="C:cytoskeleton"/>
    <property type="evidence" value="ECO:0007669"/>
    <property type="project" value="UniProtKB-SubCell"/>
</dbReference>
<dbReference type="RefSeq" id="XP_002933329.2">
    <property type="nucleotide sequence ID" value="XM_002933283.5"/>
</dbReference>
<dbReference type="Proteomes" id="UP000008143">
    <property type="component" value="Chromosome 9"/>
</dbReference>
<evidence type="ECO:0000256" key="10">
    <source>
        <dbReference type="SAM" id="MobiDB-lite"/>
    </source>
</evidence>
<dbReference type="GO" id="GO:0043209">
    <property type="term" value="C:myelin sheath"/>
    <property type="evidence" value="ECO:0000318"/>
    <property type="project" value="GO_Central"/>
</dbReference>
<comment type="subunit">
    <text evidence="2">Binds actin.</text>
</comment>
<keyword evidence="4" id="KW-0597">Phosphoprotein</keyword>
<dbReference type="Gene3D" id="6.10.360.10">
    <property type="match status" value="1"/>
</dbReference>
<keyword evidence="6" id="KW-0206">Cytoskeleton</keyword>
<feature type="compositionally biased region" description="Polar residues" evidence="10">
    <location>
        <begin position="195"/>
        <end position="213"/>
    </location>
</feature>